<name>A0A510XW29_9GAMM</name>
<gene>
    <name evidence="1" type="ORF">PES01_20900</name>
</gene>
<comment type="caution">
    <text evidence="1">The sequence shown here is derived from an EMBL/GenBank/DDBJ whole genome shotgun (WGS) entry which is preliminary data.</text>
</comment>
<protein>
    <recommendedName>
        <fullName evidence="3">Lactoylglutathione lyase</fullName>
    </recommendedName>
</protein>
<dbReference type="AlphaFoldDB" id="A0A510XW29"/>
<dbReference type="OrthoDB" id="674527at2"/>
<dbReference type="RefSeq" id="WP_089347956.1">
    <property type="nucleotide sequence ID" value="NZ_BJUM01000018.1"/>
</dbReference>
<accession>A0A510XW29</accession>
<evidence type="ECO:0000313" key="2">
    <source>
        <dbReference type="Proteomes" id="UP000321419"/>
    </source>
</evidence>
<dbReference type="SUPFAM" id="SSF54593">
    <property type="entry name" value="Glyoxalase/Bleomycin resistance protein/Dihydroxybiphenyl dioxygenase"/>
    <property type="match status" value="1"/>
</dbReference>
<dbReference type="Gene3D" id="3.10.180.10">
    <property type="entry name" value="2,3-Dihydroxybiphenyl 1,2-Dioxygenase, domain 1"/>
    <property type="match status" value="1"/>
</dbReference>
<evidence type="ECO:0008006" key="3">
    <source>
        <dbReference type="Google" id="ProtNLM"/>
    </source>
</evidence>
<organism evidence="1 2">
    <name type="scientific">Pseudoalteromonas espejiana</name>
    <dbReference type="NCBI Taxonomy" id="28107"/>
    <lineage>
        <taxon>Bacteria</taxon>
        <taxon>Pseudomonadati</taxon>
        <taxon>Pseudomonadota</taxon>
        <taxon>Gammaproteobacteria</taxon>
        <taxon>Alteromonadales</taxon>
        <taxon>Pseudoalteromonadaceae</taxon>
        <taxon>Pseudoalteromonas</taxon>
    </lineage>
</organism>
<evidence type="ECO:0000313" key="1">
    <source>
        <dbReference type="EMBL" id="GEK55245.1"/>
    </source>
</evidence>
<keyword evidence="2" id="KW-1185">Reference proteome</keyword>
<reference evidence="1 2" key="1">
    <citation type="submission" date="2019-07" db="EMBL/GenBank/DDBJ databases">
        <title>Whole genome shotgun sequence of Pseudoalteromonas espejiana NBRC 102222.</title>
        <authorList>
            <person name="Hosoyama A."/>
            <person name="Uohara A."/>
            <person name="Ohji S."/>
            <person name="Ichikawa N."/>
        </authorList>
    </citation>
    <scope>NUCLEOTIDE SEQUENCE [LARGE SCALE GENOMIC DNA]</scope>
    <source>
        <strain evidence="1 2">NBRC 102222</strain>
    </source>
</reference>
<dbReference type="Proteomes" id="UP000321419">
    <property type="component" value="Unassembled WGS sequence"/>
</dbReference>
<dbReference type="InterPro" id="IPR029068">
    <property type="entry name" value="Glyas_Bleomycin-R_OHBP_Dase"/>
</dbReference>
<dbReference type="EMBL" id="BJUM01000018">
    <property type="protein sequence ID" value="GEK55245.1"/>
    <property type="molecule type" value="Genomic_DNA"/>
</dbReference>
<sequence>MQVDDIRVFVPCKNYQQSCDFYQALGFNVEPASGDLSIATSGECSLFLQRYYKKEFAENLMLQVCVLNINEAFNTISKLTHFDIRFEGIKQEPWGKVIYLWGPSGELLHITELN</sequence>
<proteinExistence type="predicted"/>